<dbReference type="Pfam" id="PF05721">
    <property type="entry name" value="PhyH"/>
    <property type="match status" value="1"/>
</dbReference>
<dbReference type="Proteomes" id="UP000678393">
    <property type="component" value="Unassembled WGS sequence"/>
</dbReference>
<keyword evidence="3" id="KW-0408">Iron</keyword>
<evidence type="ECO:0000313" key="6">
    <source>
        <dbReference type="Proteomes" id="UP000678393"/>
    </source>
</evidence>
<dbReference type="SUPFAM" id="SSF51197">
    <property type="entry name" value="Clavaminate synthase-like"/>
    <property type="match status" value="1"/>
</dbReference>
<evidence type="ECO:0000256" key="4">
    <source>
        <dbReference type="ARBA" id="ARBA00038356"/>
    </source>
</evidence>
<dbReference type="OrthoDB" id="445007at2759"/>
<keyword evidence="2" id="KW-0479">Metal-binding</keyword>
<comment type="cofactor">
    <cofactor evidence="1">
        <name>Fe cation</name>
        <dbReference type="ChEBI" id="CHEBI:24875"/>
    </cofactor>
</comment>
<name>A0A8S3Z580_9EUPU</name>
<accession>A0A8S3Z580</accession>
<comment type="caution">
    <text evidence="5">The sequence shown here is derived from an EMBL/GenBank/DDBJ whole genome shotgun (WGS) entry which is preliminary data.</text>
</comment>
<sequence>MDLAQTAHQTRNDYFMNSGDRISFFFEEEALDKDGNLLVDKLVSVNKIGHALHCLDPVFSRITQSDKVKNLAKAVGFVDPVICQSMYIFKQPRIGGVVRPHQDSTFLNTSPKRLIGVWIPLEDATKENGCLWFIPRSHRSGVHNDRYMVKCPQEGSQTEGTTFTNPPVVYDDSEFVPAEMKAGSVALIHGEVVHKSEPNRSDKSRHAYTFHMFDSHGVDYSTLNWSLMIVFKIIHDVMLVGSFYHCILC</sequence>
<evidence type="ECO:0000256" key="2">
    <source>
        <dbReference type="ARBA" id="ARBA00022723"/>
    </source>
</evidence>
<evidence type="ECO:0000256" key="3">
    <source>
        <dbReference type="ARBA" id="ARBA00023004"/>
    </source>
</evidence>
<evidence type="ECO:0000313" key="5">
    <source>
        <dbReference type="EMBL" id="CAG5123468.1"/>
    </source>
</evidence>
<keyword evidence="6" id="KW-1185">Reference proteome</keyword>
<evidence type="ECO:0000256" key="1">
    <source>
        <dbReference type="ARBA" id="ARBA00001962"/>
    </source>
</evidence>
<dbReference type="AlphaFoldDB" id="A0A8S3Z580"/>
<dbReference type="EMBL" id="CAJHNH020001530">
    <property type="protein sequence ID" value="CAG5123468.1"/>
    <property type="molecule type" value="Genomic_DNA"/>
</dbReference>
<protein>
    <recommendedName>
        <fullName evidence="7">Phytanoyl-CoA dioxygenase domain-containing protein 1</fullName>
    </recommendedName>
</protein>
<dbReference type="PANTHER" id="PTHR20883">
    <property type="entry name" value="PHYTANOYL-COA DIOXYGENASE DOMAIN CONTAINING 1"/>
    <property type="match status" value="1"/>
</dbReference>
<dbReference type="PANTHER" id="PTHR20883:SF15">
    <property type="entry name" value="PHYTANOYL-COA DIOXYGENASE DOMAIN-CONTAINING PROTEIN 1"/>
    <property type="match status" value="1"/>
</dbReference>
<dbReference type="InterPro" id="IPR008775">
    <property type="entry name" value="Phytyl_CoA_dOase-like"/>
</dbReference>
<organism evidence="5 6">
    <name type="scientific">Candidula unifasciata</name>
    <dbReference type="NCBI Taxonomy" id="100452"/>
    <lineage>
        <taxon>Eukaryota</taxon>
        <taxon>Metazoa</taxon>
        <taxon>Spiralia</taxon>
        <taxon>Lophotrochozoa</taxon>
        <taxon>Mollusca</taxon>
        <taxon>Gastropoda</taxon>
        <taxon>Heterobranchia</taxon>
        <taxon>Euthyneura</taxon>
        <taxon>Panpulmonata</taxon>
        <taxon>Eupulmonata</taxon>
        <taxon>Stylommatophora</taxon>
        <taxon>Helicina</taxon>
        <taxon>Helicoidea</taxon>
        <taxon>Geomitridae</taxon>
        <taxon>Candidula</taxon>
    </lineage>
</organism>
<proteinExistence type="inferred from homology"/>
<gene>
    <name evidence="5" type="ORF">CUNI_LOCUS9026</name>
</gene>
<comment type="similarity">
    <text evidence="4">Belongs to the PhyH family. PHYHD1 subfamily.</text>
</comment>
<dbReference type="GO" id="GO:0046872">
    <property type="term" value="F:metal ion binding"/>
    <property type="evidence" value="ECO:0007669"/>
    <property type="project" value="UniProtKB-KW"/>
</dbReference>
<reference evidence="5" key="1">
    <citation type="submission" date="2021-04" db="EMBL/GenBank/DDBJ databases">
        <authorList>
            <consortium name="Molecular Ecology Group"/>
        </authorList>
    </citation>
    <scope>NUCLEOTIDE SEQUENCE</scope>
</reference>
<dbReference type="Gene3D" id="2.60.120.620">
    <property type="entry name" value="q2cbj1_9rhob like domain"/>
    <property type="match status" value="1"/>
</dbReference>
<evidence type="ECO:0008006" key="7">
    <source>
        <dbReference type="Google" id="ProtNLM"/>
    </source>
</evidence>